<gene>
    <name evidence="1" type="ORF">AAA799N04_01109</name>
</gene>
<protein>
    <submittedName>
        <fullName evidence="1">Uncharacterized protein</fullName>
    </submittedName>
</protein>
<proteinExistence type="predicted"/>
<dbReference type="EMBL" id="JOKN01000019">
    <property type="protein sequence ID" value="KEQ56405.1"/>
    <property type="molecule type" value="Genomic_DNA"/>
</dbReference>
<accession>A0A081RMI2</accession>
<reference evidence="1 2" key="1">
    <citation type="submission" date="2014-06" db="EMBL/GenBank/DDBJ databases">
        <authorList>
            <person name="Ngugi D.K."/>
            <person name="Blom J."/>
            <person name="Alam I."/>
            <person name="Rashid M."/>
            <person name="Ba Alawi W."/>
            <person name="Zhang G."/>
            <person name="Hikmawan T."/>
            <person name="Guan Y."/>
            <person name="Antunes A."/>
            <person name="Siam R."/>
            <person name="ElDorry H."/>
            <person name="Bajic V."/>
            <person name="Stingl U."/>
        </authorList>
    </citation>
    <scope>NUCLEOTIDE SEQUENCE [LARGE SCALE GENOMIC DNA]</scope>
    <source>
        <strain evidence="1">SCGC AAA799-N04</strain>
    </source>
</reference>
<evidence type="ECO:0000313" key="2">
    <source>
        <dbReference type="Proteomes" id="UP000028059"/>
    </source>
</evidence>
<keyword evidence="2" id="KW-1185">Reference proteome</keyword>
<dbReference type="Proteomes" id="UP000028059">
    <property type="component" value="Unassembled WGS sequence"/>
</dbReference>
<name>A0A081RMI2_9ARCH</name>
<comment type="caution">
    <text evidence="1">The sequence shown here is derived from an EMBL/GenBank/DDBJ whole genome shotgun (WGS) entry which is preliminary data.</text>
</comment>
<dbReference type="AlphaFoldDB" id="A0A081RMI2"/>
<sequence>MVRADLRVCTDCGCIFNREVGLKPISKCPACGSENREPVEL</sequence>
<organism evidence="1 2">
    <name type="scientific">Marine Group I thaumarchaeote SCGC AAA799-N04</name>
    <dbReference type="NCBI Taxonomy" id="1502293"/>
    <lineage>
        <taxon>Archaea</taxon>
        <taxon>Nitrososphaerota</taxon>
        <taxon>Marine Group I</taxon>
    </lineage>
</organism>
<evidence type="ECO:0000313" key="1">
    <source>
        <dbReference type="EMBL" id="KEQ56405.1"/>
    </source>
</evidence>